<proteinExistence type="predicted"/>
<gene>
    <name evidence="1" type="ORF">D3H66_26820</name>
</gene>
<comment type="caution">
    <text evidence="1">The sequence shown here is derived from an EMBL/GenBank/DDBJ whole genome shotgun (WGS) entry which is preliminary data.</text>
</comment>
<reference evidence="1 2" key="1">
    <citation type="submission" date="2019-08" db="EMBL/GenBank/DDBJ databases">
        <title>Draft genome sequence of Citrobacter portucalensis strain isolated from green turtle.</title>
        <authorList>
            <person name="Fernandes M.R."/>
            <person name="Sellera F.P."/>
            <person name="Goldeberg D.W."/>
            <person name="Costa D.C."/>
            <person name="Lincopan N."/>
        </authorList>
    </citation>
    <scope>NUCLEOTIDE SEQUENCE [LARGE SCALE GENOMIC DNA]</scope>
    <source>
        <strain evidence="1 2">TV06</strain>
    </source>
</reference>
<accession>A0A5B0SP47</accession>
<dbReference type="Gene3D" id="3.40.50.2300">
    <property type="match status" value="1"/>
</dbReference>
<organism evidence="1 2">
    <name type="scientific">Citrobacter portucalensis</name>
    <dbReference type="NCBI Taxonomy" id="1639133"/>
    <lineage>
        <taxon>Bacteria</taxon>
        <taxon>Pseudomonadati</taxon>
        <taxon>Pseudomonadota</taxon>
        <taxon>Gammaproteobacteria</taxon>
        <taxon>Enterobacterales</taxon>
        <taxon>Enterobacteriaceae</taxon>
        <taxon>Citrobacter</taxon>
        <taxon>Citrobacter freundii complex</taxon>
    </lineage>
</organism>
<evidence type="ECO:0000313" key="1">
    <source>
        <dbReference type="EMBL" id="KAA1139445.1"/>
    </source>
</evidence>
<protein>
    <submittedName>
        <fullName evidence="1">Propionate catabolism operon regulatory protein PrpR</fullName>
    </submittedName>
</protein>
<dbReference type="Proteomes" id="UP000323297">
    <property type="component" value="Unassembled WGS sequence"/>
</dbReference>
<dbReference type="AlphaFoldDB" id="A0A5B0SP47"/>
<sequence>MADTALPPRVNDDKPVIWPVSVPRLFELVRDISLELDHLATSTPNQLGFENALALIRQQLATARCYAIR</sequence>
<dbReference type="EMBL" id="VTZD01000252">
    <property type="protein sequence ID" value="KAA1139445.1"/>
    <property type="molecule type" value="Genomic_DNA"/>
</dbReference>
<feature type="non-terminal residue" evidence="1">
    <location>
        <position position="69"/>
    </location>
</feature>
<name>A0A5B0SP47_9ENTR</name>
<evidence type="ECO:0000313" key="2">
    <source>
        <dbReference type="Proteomes" id="UP000323297"/>
    </source>
</evidence>